<gene>
    <name evidence="2" type="ORF">JQX08_12370</name>
</gene>
<dbReference type="InterPro" id="IPR012434">
    <property type="entry name" value="DUF1631"/>
</dbReference>
<evidence type="ECO:0000313" key="2">
    <source>
        <dbReference type="EMBL" id="MBM7061501.1"/>
    </source>
</evidence>
<sequence length="810" mass="89950">MNNNQDNPPPKAKPAATVASRVIQPRFGELVQNCRKLAMNRLAEHLTGVFGQVDDTLFECAEKAENNQVQTLFFDNMREIRRQRPRIERSYHQQIAQNFNDFLEGKLKDAEQPDEVSVDELTLMQNEDYEESLQVTNMVSRVKSRCAQQLFALEQRLAVLNNGHKLGEDSNPFGPQAIAQAFRDALAPSPFPLRIKTILYMLFDRHVMQSLDSMYEAMNKRLIDAGVLPNLKYSVQRRQESAKPATEAPTQAAPQESASSHPASSGAAPTMPGSATSASGTPIAGSQGQQPAAAPTPSTGGAATGPVGPPDLSAPPSSDPNVLFSGLAALLSEYRHREGDDAMLGPTRSIASFAPRGATRTYSAGDLLEALNRLQEKSAKELAQRLQHPQPVEELKADLQEQLETHSSLPGQQKLSEQEADVIDLVGMLFDFILDDENLPDICKTALSHLHTPYLKVALQDKELFTQHHHPARRLLNTMAQAGVLYGSEGDTRGLLAKMHWVIERVIQGYSGELSLFDTLHDEFTEFVATLRQKVELRERRAVEAAKGRDKLLDARQQAMDVIARSLQNREVPAIIRNFLELTWTDVLVFIQLRHGQRSVEWQRAGESAERLAWSGTPLSAEDREQLQQLRVELLENLRGGLELLGGYREDGIRRLLQDLVACQHAVQAKQPEVAARLEAKLPASPLGAMLGEDAQLLNTAPASGLSSRAQIIARELAHLEFGTWFDFIVGDQVRRLKLSWFSPTTHNYMFVDHTGQRVAIKPLTLLASEMEQGLARVVPPERNAPLVDRALTAIYRVLQRFTGRTNQPN</sequence>
<feature type="compositionally biased region" description="Low complexity" evidence="1">
    <location>
        <begin position="244"/>
        <end position="269"/>
    </location>
</feature>
<organism evidence="2 3">
    <name type="scientific">Zestomonas insulae</name>
    <dbReference type="NCBI Taxonomy" id="2809017"/>
    <lineage>
        <taxon>Bacteria</taxon>
        <taxon>Pseudomonadati</taxon>
        <taxon>Pseudomonadota</taxon>
        <taxon>Gammaproteobacteria</taxon>
        <taxon>Pseudomonadales</taxon>
        <taxon>Pseudomonadaceae</taxon>
        <taxon>Zestomonas</taxon>
    </lineage>
</organism>
<protein>
    <submittedName>
        <fullName evidence="2">DUF1631 domain-containing protein</fullName>
    </submittedName>
</protein>
<feature type="compositionally biased region" description="Low complexity" evidence="1">
    <location>
        <begin position="284"/>
        <end position="306"/>
    </location>
</feature>
<evidence type="ECO:0000256" key="1">
    <source>
        <dbReference type="SAM" id="MobiDB-lite"/>
    </source>
</evidence>
<dbReference type="Proteomes" id="UP000717995">
    <property type="component" value="Unassembled WGS sequence"/>
</dbReference>
<proteinExistence type="predicted"/>
<evidence type="ECO:0000313" key="3">
    <source>
        <dbReference type="Proteomes" id="UP000717995"/>
    </source>
</evidence>
<comment type="caution">
    <text evidence="2">The sequence shown here is derived from an EMBL/GenBank/DDBJ whole genome shotgun (WGS) entry which is preliminary data.</text>
</comment>
<name>A0ABS2IEH7_9GAMM</name>
<feature type="region of interest" description="Disordered" evidence="1">
    <location>
        <begin position="236"/>
        <end position="320"/>
    </location>
</feature>
<dbReference type="RefSeq" id="WP_205348681.1">
    <property type="nucleotide sequence ID" value="NZ_JAFEUP010000003.1"/>
</dbReference>
<reference evidence="2 3" key="1">
    <citation type="submission" date="2021-02" db="EMBL/GenBank/DDBJ databases">
        <authorList>
            <person name="Lee D.-H."/>
        </authorList>
    </citation>
    <scope>NUCLEOTIDE SEQUENCE [LARGE SCALE GENOMIC DNA]</scope>
    <source>
        <strain evidence="2 3">UL073</strain>
    </source>
</reference>
<dbReference type="Pfam" id="PF07793">
    <property type="entry name" value="DUF1631"/>
    <property type="match status" value="1"/>
</dbReference>
<accession>A0ABS2IEH7</accession>
<dbReference type="EMBL" id="JAFEUP010000003">
    <property type="protein sequence ID" value="MBM7061501.1"/>
    <property type="molecule type" value="Genomic_DNA"/>
</dbReference>
<keyword evidence="3" id="KW-1185">Reference proteome</keyword>